<protein>
    <submittedName>
        <fullName evidence="1">Uncharacterized protein</fullName>
    </submittedName>
</protein>
<dbReference type="EMBL" id="BK015344">
    <property type="protein sequence ID" value="DAE02406.1"/>
    <property type="molecule type" value="Genomic_DNA"/>
</dbReference>
<name>A0A8S5P5Q0_9CAUD</name>
<accession>A0A8S5P5Q0</accession>
<proteinExistence type="predicted"/>
<reference evidence="1" key="1">
    <citation type="journal article" date="2021" name="Proc. Natl. Acad. Sci. U.S.A.">
        <title>A Catalog of Tens of Thousands of Viruses from Human Metagenomes Reveals Hidden Associations with Chronic Diseases.</title>
        <authorList>
            <person name="Tisza M.J."/>
            <person name="Buck C.B."/>
        </authorList>
    </citation>
    <scope>NUCLEOTIDE SEQUENCE</scope>
    <source>
        <strain evidence="1">CttEB8</strain>
    </source>
</reference>
<sequence>MKKKYTIWTTFYGRLVVWSKNKVYLYNIKRRDMCNNLKQKRL</sequence>
<organism evidence="1">
    <name type="scientific">Herelleviridae sp. cttEB8</name>
    <dbReference type="NCBI Taxonomy" id="2825832"/>
    <lineage>
        <taxon>Viruses</taxon>
        <taxon>Duplodnaviria</taxon>
        <taxon>Heunggongvirae</taxon>
        <taxon>Uroviricota</taxon>
        <taxon>Caudoviricetes</taxon>
        <taxon>Herelleviridae</taxon>
    </lineage>
</organism>
<evidence type="ECO:0000313" key="1">
    <source>
        <dbReference type="EMBL" id="DAE02406.1"/>
    </source>
</evidence>